<dbReference type="EMBL" id="DVMZ01000083">
    <property type="protein sequence ID" value="HIU59084.1"/>
    <property type="molecule type" value="Genomic_DNA"/>
</dbReference>
<feature type="transmembrane region" description="Helical" evidence="2">
    <location>
        <begin position="30"/>
        <end position="48"/>
    </location>
</feature>
<name>A0A9D1MF87_9FIRM</name>
<evidence type="ECO:0000256" key="1">
    <source>
        <dbReference type="SAM" id="MobiDB-lite"/>
    </source>
</evidence>
<protein>
    <submittedName>
        <fullName evidence="3">Uncharacterized protein</fullName>
    </submittedName>
</protein>
<comment type="caution">
    <text evidence="3">The sequence shown here is derived from an EMBL/GenBank/DDBJ whole genome shotgun (WGS) entry which is preliminary data.</text>
</comment>
<feature type="region of interest" description="Disordered" evidence="1">
    <location>
        <begin position="54"/>
        <end position="121"/>
    </location>
</feature>
<accession>A0A9D1MF87</accession>
<dbReference type="AlphaFoldDB" id="A0A9D1MF87"/>
<feature type="transmembrane region" description="Helical" evidence="2">
    <location>
        <begin position="7"/>
        <end position="24"/>
    </location>
</feature>
<keyword evidence="2" id="KW-0472">Membrane</keyword>
<reference evidence="3" key="2">
    <citation type="journal article" date="2021" name="PeerJ">
        <title>Extensive microbial diversity within the chicken gut microbiome revealed by metagenomics and culture.</title>
        <authorList>
            <person name="Gilroy R."/>
            <person name="Ravi A."/>
            <person name="Getino M."/>
            <person name="Pursley I."/>
            <person name="Horton D.L."/>
            <person name="Alikhan N.F."/>
            <person name="Baker D."/>
            <person name="Gharbi K."/>
            <person name="Hall N."/>
            <person name="Watson M."/>
            <person name="Adriaenssens E.M."/>
            <person name="Foster-Nyarko E."/>
            <person name="Jarju S."/>
            <person name="Secka A."/>
            <person name="Antonio M."/>
            <person name="Oren A."/>
            <person name="Chaudhuri R.R."/>
            <person name="La Ragione R."/>
            <person name="Hildebrand F."/>
            <person name="Pallen M.J."/>
        </authorList>
    </citation>
    <scope>NUCLEOTIDE SEQUENCE</scope>
    <source>
        <strain evidence="3">11687</strain>
    </source>
</reference>
<feature type="compositionally biased region" description="Basic and acidic residues" evidence="1">
    <location>
        <begin position="54"/>
        <end position="65"/>
    </location>
</feature>
<evidence type="ECO:0000313" key="3">
    <source>
        <dbReference type="EMBL" id="HIU59084.1"/>
    </source>
</evidence>
<keyword evidence="2" id="KW-1133">Transmembrane helix</keyword>
<dbReference type="Proteomes" id="UP000824081">
    <property type="component" value="Unassembled WGS sequence"/>
</dbReference>
<sequence>MNALRIIFTVISAIFVASVIPVGAMYSWLAAGVCAVGAFLFFGLMLLCKQKQEETEAARQNKESDETSCGGSDFDSAGFSGSSGAPGSASSAPAAKNGAPEIPSSKDAGARTEGRPDDRKD</sequence>
<proteinExistence type="predicted"/>
<reference evidence="3" key="1">
    <citation type="submission" date="2020-10" db="EMBL/GenBank/DDBJ databases">
        <authorList>
            <person name="Gilroy R."/>
        </authorList>
    </citation>
    <scope>NUCLEOTIDE SEQUENCE</scope>
    <source>
        <strain evidence="3">11687</strain>
    </source>
</reference>
<gene>
    <name evidence="3" type="ORF">IAC57_03175</name>
</gene>
<feature type="compositionally biased region" description="Low complexity" evidence="1">
    <location>
        <begin position="70"/>
        <end position="95"/>
    </location>
</feature>
<organism evidence="3 4">
    <name type="scientific">Candidatus Scatosoma pullistercoris</name>
    <dbReference type="NCBI Taxonomy" id="2840934"/>
    <lineage>
        <taxon>Bacteria</taxon>
        <taxon>Bacillati</taxon>
        <taxon>Bacillota</taxon>
        <taxon>Clostridia</taxon>
        <taxon>Candidatus Scatosoma</taxon>
    </lineage>
</organism>
<evidence type="ECO:0000256" key="2">
    <source>
        <dbReference type="SAM" id="Phobius"/>
    </source>
</evidence>
<feature type="compositionally biased region" description="Basic and acidic residues" evidence="1">
    <location>
        <begin position="108"/>
        <end position="121"/>
    </location>
</feature>
<evidence type="ECO:0000313" key="4">
    <source>
        <dbReference type="Proteomes" id="UP000824081"/>
    </source>
</evidence>
<keyword evidence="2" id="KW-0812">Transmembrane</keyword>